<dbReference type="Gene3D" id="1.10.1740.10">
    <property type="match status" value="1"/>
</dbReference>
<dbReference type="AlphaFoldDB" id="E3J9V6"/>
<name>E3J9V6_PSEI1</name>
<dbReference type="NCBIfam" id="TIGR02937">
    <property type="entry name" value="sigma70-ECF"/>
    <property type="match status" value="1"/>
</dbReference>
<keyword evidence="3" id="KW-0731">Sigma factor</keyword>
<dbReference type="InParanoid" id="E3J9V6"/>
<dbReference type="STRING" id="298654.FraEuI1c_0435"/>
<comment type="similarity">
    <text evidence="1">Belongs to the sigma-70 factor family. ECF subfamily.</text>
</comment>
<dbReference type="EMBL" id="CP002299">
    <property type="protein sequence ID" value="ADP78518.1"/>
    <property type="molecule type" value="Genomic_DNA"/>
</dbReference>
<keyword evidence="2" id="KW-0805">Transcription regulation</keyword>
<dbReference type="GO" id="GO:0006352">
    <property type="term" value="P:DNA-templated transcription initiation"/>
    <property type="evidence" value="ECO:0007669"/>
    <property type="project" value="InterPro"/>
</dbReference>
<gene>
    <name evidence="8" type="ordered locus">FraEuI1c_0435</name>
</gene>
<dbReference type="HOGENOM" id="CLU_047691_15_4_11"/>
<keyword evidence="9" id="KW-1185">Reference proteome</keyword>
<dbReference type="NCBIfam" id="TIGR02983">
    <property type="entry name" value="SigE-fam_strep"/>
    <property type="match status" value="1"/>
</dbReference>
<dbReference type="GO" id="GO:0003677">
    <property type="term" value="F:DNA binding"/>
    <property type="evidence" value="ECO:0007669"/>
    <property type="project" value="UniProtKB-KW"/>
</dbReference>
<evidence type="ECO:0000256" key="1">
    <source>
        <dbReference type="ARBA" id="ARBA00010641"/>
    </source>
</evidence>
<evidence type="ECO:0000256" key="4">
    <source>
        <dbReference type="ARBA" id="ARBA00023125"/>
    </source>
</evidence>
<dbReference type="Gene3D" id="1.10.10.10">
    <property type="entry name" value="Winged helix-like DNA-binding domain superfamily/Winged helix DNA-binding domain"/>
    <property type="match status" value="1"/>
</dbReference>
<evidence type="ECO:0000256" key="5">
    <source>
        <dbReference type="ARBA" id="ARBA00023163"/>
    </source>
</evidence>
<evidence type="ECO:0000259" key="7">
    <source>
        <dbReference type="Pfam" id="PF08281"/>
    </source>
</evidence>
<dbReference type="Pfam" id="PF08281">
    <property type="entry name" value="Sigma70_r4_2"/>
    <property type="match status" value="1"/>
</dbReference>
<dbReference type="InterPro" id="IPR013249">
    <property type="entry name" value="RNA_pol_sigma70_r4_t2"/>
</dbReference>
<dbReference type="InterPro" id="IPR007627">
    <property type="entry name" value="RNA_pol_sigma70_r2"/>
</dbReference>
<dbReference type="eggNOG" id="COG1595">
    <property type="taxonomic scope" value="Bacteria"/>
</dbReference>
<dbReference type="InterPro" id="IPR039425">
    <property type="entry name" value="RNA_pol_sigma-70-like"/>
</dbReference>
<dbReference type="CDD" id="cd06171">
    <property type="entry name" value="Sigma70_r4"/>
    <property type="match status" value="1"/>
</dbReference>
<dbReference type="InterPro" id="IPR014284">
    <property type="entry name" value="RNA_pol_sigma-70_dom"/>
</dbReference>
<sequence length="195" mass="21539">MDIEDDAFDDYFVARLPGLLRFAYLLTGDFGEAEDLTQTALARTFRVWKRVRSHDRPDAYVRRVMVNANARRFRRRRPHQVLVAHPPDRPGRSPELGAVEDRAGLVQALASLPQRQRAVVILRYCDDLAETEVAALLGCSVGTVKSQASKGLAKLRTHPALSDLGPSSRALAAASGSTAPRLTDPRVTAIRREAQ</sequence>
<dbReference type="SUPFAM" id="SSF88659">
    <property type="entry name" value="Sigma3 and sigma4 domains of RNA polymerase sigma factors"/>
    <property type="match status" value="1"/>
</dbReference>
<organism evidence="8 9">
    <name type="scientific">Pseudofrankia inefficax (strain DSM 45817 / CECT 9037 / DDB 130130 / EuI1c)</name>
    <name type="common">Frankia inefficax</name>
    <dbReference type="NCBI Taxonomy" id="298654"/>
    <lineage>
        <taxon>Bacteria</taxon>
        <taxon>Bacillati</taxon>
        <taxon>Actinomycetota</taxon>
        <taxon>Actinomycetes</taxon>
        <taxon>Frankiales</taxon>
        <taxon>Frankiaceae</taxon>
        <taxon>Pseudofrankia</taxon>
    </lineage>
</organism>
<dbReference type="OrthoDB" id="3686693at2"/>
<dbReference type="Proteomes" id="UP000002484">
    <property type="component" value="Chromosome"/>
</dbReference>
<evidence type="ECO:0000313" key="9">
    <source>
        <dbReference type="Proteomes" id="UP000002484"/>
    </source>
</evidence>
<evidence type="ECO:0000256" key="3">
    <source>
        <dbReference type="ARBA" id="ARBA00023082"/>
    </source>
</evidence>
<feature type="domain" description="RNA polymerase sigma factor 70 region 4 type 2" evidence="7">
    <location>
        <begin position="105"/>
        <end position="155"/>
    </location>
</feature>
<dbReference type="PANTHER" id="PTHR43133:SF50">
    <property type="entry name" value="ECF RNA POLYMERASE SIGMA FACTOR SIGM"/>
    <property type="match status" value="1"/>
</dbReference>
<dbReference type="KEGG" id="fri:FraEuI1c_0435"/>
<keyword evidence="4" id="KW-0238">DNA-binding</keyword>
<accession>E3J9V6</accession>
<protein>
    <submittedName>
        <fullName evidence="8">RNA polymerase, sigma-24 subunit, ECF subfamily</fullName>
    </submittedName>
</protein>
<dbReference type="InterPro" id="IPR013324">
    <property type="entry name" value="RNA_pol_sigma_r3/r4-like"/>
</dbReference>
<dbReference type="GO" id="GO:0016987">
    <property type="term" value="F:sigma factor activity"/>
    <property type="evidence" value="ECO:0007669"/>
    <property type="project" value="UniProtKB-KW"/>
</dbReference>
<keyword evidence="5" id="KW-0804">Transcription</keyword>
<dbReference type="InterPro" id="IPR014325">
    <property type="entry name" value="RNA_pol_sigma-E_actinobac"/>
</dbReference>
<reference evidence="8 9" key="1">
    <citation type="submission" date="2010-10" db="EMBL/GenBank/DDBJ databases">
        <title>Complete sequence of Frankia sp. EuI1c.</title>
        <authorList>
            <consortium name="US DOE Joint Genome Institute"/>
            <person name="Lucas S."/>
            <person name="Copeland A."/>
            <person name="Lapidus A."/>
            <person name="Cheng J.-F."/>
            <person name="Bruce D."/>
            <person name="Goodwin L."/>
            <person name="Pitluck S."/>
            <person name="Chertkov O."/>
            <person name="Detter J.C."/>
            <person name="Han C."/>
            <person name="Tapia R."/>
            <person name="Land M."/>
            <person name="Hauser L."/>
            <person name="Jeffries C."/>
            <person name="Kyrpides N."/>
            <person name="Ivanova N."/>
            <person name="Mikhailova N."/>
            <person name="Beauchemin N."/>
            <person name="Sen A."/>
            <person name="Sur S.A."/>
            <person name="Gtari M."/>
            <person name="Wall L."/>
            <person name="Tisa L."/>
            <person name="Woyke T."/>
        </authorList>
    </citation>
    <scope>NUCLEOTIDE SEQUENCE [LARGE SCALE GENOMIC DNA]</scope>
    <source>
        <strain evidence="9">DSM 45817 / CECT 9037 / EuI1c</strain>
    </source>
</reference>
<evidence type="ECO:0000259" key="6">
    <source>
        <dbReference type="Pfam" id="PF04542"/>
    </source>
</evidence>
<proteinExistence type="inferred from homology"/>
<feature type="domain" description="RNA polymerase sigma-70 region 2" evidence="6">
    <location>
        <begin position="16"/>
        <end position="77"/>
    </location>
</feature>
<dbReference type="Pfam" id="PF04542">
    <property type="entry name" value="Sigma70_r2"/>
    <property type="match status" value="1"/>
</dbReference>
<dbReference type="PANTHER" id="PTHR43133">
    <property type="entry name" value="RNA POLYMERASE ECF-TYPE SIGMA FACTO"/>
    <property type="match status" value="1"/>
</dbReference>
<evidence type="ECO:0000313" key="8">
    <source>
        <dbReference type="EMBL" id="ADP78518.1"/>
    </source>
</evidence>
<evidence type="ECO:0000256" key="2">
    <source>
        <dbReference type="ARBA" id="ARBA00023015"/>
    </source>
</evidence>
<dbReference type="InterPro" id="IPR013325">
    <property type="entry name" value="RNA_pol_sigma_r2"/>
</dbReference>
<dbReference type="InterPro" id="IPR036388">
    <property type="entry name" value="WH-like_DNA-bd_sf"/>
</dbReference>
<dbReference type="RefSeq" id="WP_013421640.1">
    <property type="nucleotide sequence ID" value="NC_014666.1"/>
</dbReference>
<dbReference type="SUPFAM" id="SSF88946">
    <property type="entry name" value="Sigma2 domain of RNA polymerase sigma factors"/>
    <property type="match status" value="1"/>
</dbReference>